<evidence type="ECO:0000313" key="2">
    <source>
        <dbReference type="Proteomes" id="UP000015688"/>
    </source>
</evidence>
<gene>
    <name evidence="1" type="ORF">C672_0558</name>
</gene>
<evidence type="ECO:0000313" key="1">
    <source>
        <dbReference type="EMBL" id="EQK44030.1"/>
    </source>
</evidence>
<dbReference type="PATRIC" id="fig|1233171.3.peg.461"/>
<dbReference type="AlphaFoldDB" id="T4VSD0"/>
<dbReference type="Proteomes" id="UP000015688">
    <property type="component" value="Unassembled WGS sequence"/>
</dbReference>
<name>T4VSD0_PARBF</name>
<reference evidence="1 2" key="1">
    <citation type="submission" date="2013-06" db="EMBL/GenBank/DDBJ databases">
        <authorList>
            <person name="Walk S."/>
            <person name="Aronoff D."/>
            <person name="Young V.Y."/>
            <person name="Marsh J."/>
            <person name="Harrison L."/>
            <person name="Daugherty S.C."/>
            <person name="Shefchek K.A."/>
            <person name="Hine E.E."/>
            <person name="Tallon L.J."/>
            <person name="Sadzewicz L.K."/>
            <person name="Rasko D.A."/>
        </authorList>
    </citation>
    <scope>NUCLEOTIDE SEQUENCE [LARGE SCALE GENOMIC DNA]</scope>
    <source>
        <strain evidence="1 2">ATCC 638</strain>
    </source>
</reference>
<protein>
    <submittedName>
        <fullName evidence="1">Uncharacterized protein</fullName>
    </submittedName>
</protein>
<dbReference type="EMBL" id="AVNC01000014">
    <property type="protein sequence ID" value="EQK44030.1"/>
    <property type="molecule type" value="Genomic_DNA"/>
</dbReference>
<proteinExistence type="predicted"/>
<accession>T4VSD0</accession>
<comment type="caution">
    <text evidence="1">The sequence shown here is derived from an EMBL/GenBank/DDBJ whole genome shotgun (WGS) entry which is preliminary data.</text>
</comment>
<organism evidence="1 2">
    <name type="scientific">Paraclostridium bifermentans ATCC 638 = DSM 14991</name>
    <dbReference type="NCBI Taxonomy" id="1233171"/>
    <lineage>
        <taxon>Bacteria</taxon>
        <taxon>Bacillati</taxon>
        <taxon>Bacillota</taxon>
        <taxon>Clostridia</taxon>
        <taxon>Peptostreptococcales</taxon>
        <taxon>Peptostreptococcaceae</taxon>
        <taxon>Paraclostridium</taxon>
    </lineage>
</organism>
<sequence>MYEDIIYEFSNPMLYVNFNAQYLNDTMEKFNLYIFFYK</sequence>